<evidence type="ECO:0000256" key="1">
    <source>
        <dbReference type="SAM" id="Phobius"/>
    </source>
</evidence>
<keyword evidence="1" id="KW-0812">Transmembrane</keyword>
<keyword evidence="1" id="KW-0472">Membrane</keyword>
<name>A0A9E2KVM2_9BACT</name>
<dbReference type="EMBL" id="JAHLFM010000037">
    <property type="protein sequence ID" value="MBU3830980.1"/>
    <property type="molecule type" value="Genomic_DNA"/>
</dbReference>
<proteinExistence type="predicted"/>
<dbReference type="Proteomes" id="UP000824247">
    <property type="component" value="Unassembled WGS sequence"/>
</dbReference>
<feature type="transmembrane region" description="Helical" evidence="1">
    <location>
        <begin position="46"/>
        <end position="69"/>
    </location>
</feature>
<accession>A0A9E2KVM2</accession>
<gene>
    <name evidence="2" type="ORF">H9897_02385</name>
</gene>
<organism evidence="2 3">
    <name type="scientific">Candidatus Ureaplasma intestinipullorum</name>
    <dbReference type="NCBI Taxonomy" id="2838770"/>
    <lineage>
        <taxon>Bacteria</taxon>
        <taxon>Bacillati</taxon>
        <taxon>Mycoplasmatota</taxon>
        <taxon>Mycoplasmoidales</taxon>
        <taxon>Mycoplasmoidaceae</taxon>
        <taxon>Ureaplasma</taxon>
    </lineage>
</organism>
<reference evidence="2" key="2">
    <citation type="submission" date="2021-04" db="EMBL/GenBank/DDBJ databases">
        <authorList>
            <person name="Gilroy R."/>
        </authorList>
    </citation>
    <scope>NUCLEOTIDE SEQUENCE</scope>
    <source>
        <strain evidence="2">A5-1222</strain>
    </source>
</reference>
<evidence type="ECO:0000313" key="3">
    <source>
        <dbReference type="Proteomes" id="UP000824247"/>
    </source>
</evidence>
<evidence type="ECO:0000313" key="2">
    <source>
        <dbReference type="EMBL" id="MBU3830980.1"/>
    </source>
</evidence>
<reference evidence="2" key="1">
    <citation type="journal article" date="2021" name="PeerJ">
        <title>Extensive microbial diversity within the chicken gut microbiome revealed by metagenomics and culture.</title>
        <authorList>
            <person name="Gilroy R."/>
            <person name="Ravi A."/>
            <person name="Getino M."/>
            <person name="Pursley I."/>
            <person name="Horton D.L."/>
            <person name="Alikhan N.F."/>
            <person name="Baker D."/>
            <person name="Gharbi K."/>
            <person name="Hall N."/>
            <person name="Watson M."/>
            <person name="Adriaenssens E.M."/>
            <person name="Foster-Nyarko E."/>
            <person name="Jarju S."/>
            <person name="Secka A."/>
            <person name="Antonio M."/>
            <person name="Oren A."/>
            <person name="Chaudhuri R.R."/>
            <person name="La Ragione R."/>
            <person name="Hildebrand F."/>
            <person name="Pallen M.J."/>
        </authorList>
    </citation>
    <scope>NUCLEOTIDE SEQUENCE</scope>
    <source>
        <strain evidence="2">A5-1222</strain>
    </source>
</reference>
<protein>
    <submittedName>
        <fullName evidence="2">Uncharacterized protein</fullName>
    </submittedName>
</protein>
<dbReference type="AlphaFoldDB" id="A0A9E2KVM2"/>
<keyword evidence="1" id="KW-1133">Transmembrane helix</keyword>
<comment type="caution">
    <text evidence="2">The sequence shown here is derived from an EMBL/GenBank/DDBJ whole genome shotgun (WGS) entry which is preliminary data.</text>
</comment>
<sequence length="86" mass="9804">MLIKLKIFLCSLLSIGLLTGAIILTVQLAHIPLDLGQNIIDNCGNIIAFCVVLYTGFIACLIYTIYLLYIEYKKKQIDQYYKNKDK</sequence>